<dbReference type="EMBL" id="BAAAZA010000021">
    <property type="protein sequence ID" value="GAA3885783.1"/>
    <property type="molecule type" value="Genomic_DNA"/>
</dbReference>
<sequence length="159" mass="17754">MGDERRGRNHLVLTVPRGSPAMTATRDRTRPAVTWTPPLDSEALSHLLTKIHAWEAYDGEALLDDVATVLAEVIPEEEHVEDLAERLRSHLQRLVHIAVAAETEQDEQTARVIEQARAVRAKALPGDPRKAVGHLRRLGWTVNELMERLVAARCLKEAA</sequence>
<keyword evidence="2" id="KW-1185">Reference proteome</keyword>
<name>A0ABP7KR07_9ACTN</name>
<protein>
    <submittedName>
        <fullName evidence="1">Uncharacterized protein</fullName>
    </submittedName>
</protein>
<dbReference type="Proteomes" id="UP001501563">
    <property type="component" value="Unassembled WGS sequence"/>
</dbReference>
<evidence type="ECO:0000313" key="1">
    <source>
        <dbReference type="EMBL" id="GAA3885783.1"/>
    </source>
</evidence>
<organism evidence="1 2">
    <name type="scientific">Streptomyces lannensis</name>
    <dbReference type="NCBI Taxonomy" id="766498"/>
    <lineage>
        <taxon>Bacteria</taxon>
        <taxon>Bacillati</taxon>
        <taxon>Actinomycetota</taxon>
        <taxon>Actinomycetes</taxon>
        <taxon>Kitasatosporales</taxon>
        <taxon>Streptomycetaceae</taxon>
        <taxon>Streptomyces</taxon>
    </lineage>
</organism>
<accession>A0ABP7KR07</accession>
<evidence type="ECO:0000313" key="2">
    <source>
        <dbReference type="Proteomes" id="UP001501563"/>
    </source>
</evidence>
<gene>
    <name evidence="1" type="ORF">GCM10022207_61370</name>
</gene>
<proteinExistence type="predicted"/>
<comment type="caution">
    <text evidence="1">The sequence shown here is derived from an EMBL/GenBank/DDBJ whole genome shotgun (WGS) entry which is preliminary data.</text>
</comment>
<dbReference type="Pfam" id="PF19979">
    <property type="entry name" value="DUF6415"/>
    <property type="match status" value="1"/>
</dbReference>
<reference evidence="2" key="1">
    <citation type="journal article" date="2019" name="Int. J. Syst. Evol. Microbiol.">
        <title>The Global Catalogue of Microorganisms (GCM) 10K type strain sequencing project: providing services to taxonomists for standard genome sequencing and annotation.</title>
        <authorList>
            <consortium name="The Broad Institute Genomics Platform"/>
            <consortium name="The Broad Institute Genome Sequencing Center for Infectious Disease"/>
            <person name="Wu L."/>
            <person name="Ma J."/>
        </authorList>
    </citation>
    <scope>NUCLEOTIDE SEQUENCE [LARGE SCALE GENOMIC DNA]</scope>
    <source>
        <strain evidence="2">JCM 16578</strain>
    </source>
</reference>
<dbReference type="InterPro" id="IPR046300">
    <property type="entry name" value="DUF6415"/>
</dbReference>